<feature type="region of interest" description="Disordered" evidence="1">
    <location>
        <begin position="1"/>
        <end position="29"/>
    </location>
</feature>
<evidence type="ECO:0000256" key="1">
    <source>
        <dbReference type="SAM" id="MobiDB-lite"/>
    </source>
</evidence>
<evidence type="ECO:0000313" key="3">
    <source>
        <dbReference type="Proteomes" id="UP000228568"/>
    </source>
</evidence>
<feature type="compositionally biased region" description="Basic and acidic residues" evidence="1">
    <location>
        <begin position="13"/>
        <end position="25"/>
    </location>
</feature>
<reference evidence="3" key="1">
    <citation type="submission" date="2017-09" db="EMBL/GenBank/DDBJ databases">
        <title>Depth-based differentiation of microbial function through sediment-hosted aquifers and enrichment of novel symbionts in the deep terrestrial subsurface.</title>
        <authorList>
            <person name="Probst A.J."/>
            <person name="Ladd B."/>
            <person name="Jarett J.K."/>
            <person name="Geller-Mcgrath D.E."/>
            <person name="Sieber C.M.K."/>
            <person name="Emerson J.B."/>
            <person name="Anantharaman K."/>
            <person name="Thomas B.C."/>
            <person name="Malmstrom R."/>
            <person name="Stieglmeier M."/>
            <person name="Klingl A."/>
            <person name="Woyke T."/>
            <person name="Ryan C.M."/>
            <person name="Banfield J.F."/>
        </authorList>
    </citation>
    <scope>NUCLEOTIDE SEQUENCE [LARGE SCALE GENOMIC DNA]</scope>
</reference>
<proteinExistence type="predicted"/>
<comment type="caution">
    <text evidence="2">The sequence shown here is derived from an EMBL/GenBank/DDBJ whole genome shotgun (WGS) entry which is preliminary data.</text>
</comment>
<gene>
    <name evidence="2" type="ORF">COX81_01550</name>
</gene>
<sequence length="172" mass="19401">MTKNEVNFLTRHAQSERHDPLRASKEYPSLTIEGVEQSKDTAKNKILELIKSAQEGAIIFIGGASDQARTAQTAEIYGDALEEVIYDQTNNEEIEIVTKKNIDELIKASNKKQAKDVAKQDPERSLAQIDSDMAKTPDYEDVLQQITEYLKNENPRKKIVIAFPAQLKGFSY</sequence>
<dbReference type="SUPFAM" id="SSF53254">
    <property type="entry name" value="Phosphoglycerate mutase-like"/>
    <property type="match status" value="1"/>
</dbReference>
<name>A0A2M7V8R4_9BACT</name>
<organism evidence="2 3">
    <name type="scientific">Candidatus Magasanikbacteria bacterium CG_4_10_14_0_2_um_filter_37_12</name>
    <dbReference type="NCBI Taxonomy" id="1974637"/>
    <lineage>
        <taxon>Bacteria</taxon>
        <taxon>Candidatus Magasanikiibacteriota</taxon>
    </lineage>
</organism>
<dbReference type="EMBL" id="PFPK01000018">
    <property type="protein sequence ID" value="PIZ95212.1"/>
    <property type="molecule type" value="Genomic_DNA"/>
</dbReference>
<evidence type="ECO:0000313" key="2">
    <source>
        <dbReference type="EMBL" id="PIZ95212.1"/>
    </source>
</evidence>
<dbReference type="AlphaFoldDB" id="A0A2M7V8R4"/>
<feature type="non-terminal residue" evidence="2">
    <location>
        <position position="172"/>
    </location>
</feature>
<evidence type="ECO:0008006" key="4">
    <source>
        <dbReference type="Google" id="ProtNLM"/>
    </source>
</evidence>
<dbReference type="InterPro" id="IPR029033">
    <property type="entry name" value="His_PPase_superfam"/>
</dbReference>
<dbReference type="Proteomes" id="UP000228568">
    <property type="component" value="Unassembled WGS sequence"/>
</dbReference>
<protein>
    <recommendedName>
        <fullName evidence="4">Histidine phosphatase family protein</fullName>
    </recommendedName>
</protein>
<dbReference type="Gene3D" id="3.40.50.1240">
    <property type="entry name" value="Phosphoglycerate mutase-like"/>
    <property type="match status" value="1"/>
</dbReference>
<accession>A0A2M7V8R4</accession>